<dbReference type="InterPro" id="IPR029055">
    <property type="entry name" value="Ntn_hydrolases_N"/>
</dbReference>
<organism evidence="3 4">
    <name type="scientific">Paeniglutamicibacter kerguelensis</name>
    <dbReference type="NCBI Taxonomy" id="254788"/>
    <lineage>
        <taxon>Bacteria</taxon>
        <taxon>Bacillati</taxon>
        <taxon>Actinomycetota</taxon>
        <taxon>Actinomycetes</taxon>
        <taxon>Micrococcales</taxon>
        <taxon>Micrococcaceae</taxon>
        <taxon>Paeniglutamicibacter</taxon>
    </lineage>
</organism>
<evidence type="ECO:0000256" key="1">
    <source>
        <dbReference type="ARBA" id="ARBA00022962"/>
    </source>
</evidence>
<dbReference type="Gene3D" id="3.60.20.10">
    <property type="entry name" value="Glutamine Phosphoribosylpyrophosphate, subunit 1, domain 1"/>
    <property type="match status" value="1"/>
</dbReference>
<dbReference type="InterPro" id="IPR052373">
    <property type="entry name" value="Gamma-glu_amide_hydrolase"/>
</dbReference>
<dbReference type="Proteomes" id="UP001296993">
    <property type="component" value="Unassembled WGS sequence"/>
</dbReference>
<evidence type="ECO:0000313" key="4">
    <source>
        <dbReference type="Proteomes" id="UP001296993"/>
    </source>
</evidence>
<accession>A0ABS4XC14</accession>
<dbReference type="CDD" id="cd01908">
    <property type="entry name" value="YafJ"/>
    <property type="match status" value="1"/>
</dbReference>
<gene>
    <name evidence="3" type="ORF">JOF47_001523</name>
</gene>
<sequence length="358" mass="38908">MPHHGKLRASLLARVPPGSLRLCQIRDVATGGHDVAVFVRFRPPPLDPGSAAAATRCRALSPDTGDSLKVVPCCDSCWKGLLMCRWLAYSGSPVNLQDLLYGPEHSLVVQSKHSTMGAETTNGDGFGVGWYSASPRPGVFHSAEPAWNDRNLRELSAQAHSGRVFAHIRASTGSAVQQTNCHPFRHDRWLWMHNGLITDFSRVKRDLTLAVDPELFPQIEGSTDSELFFYLALTFGLARDPLAAVASAVGFIEQTGHQHGIEYPIQMTVATTDGESTWAFRYSSAGKSRSLYCSTDITALRTLHPANELLGKLSDDARLVVSEPLGSMEGAWHEVPESSSLLVHGATIELAPFSPIVN</sequence>
<dbReference type="PANTHER" id="PTHR43187">
    <property type="entry name" value="GLUTAMINE AMIDOTRANSFERASE DUG3-RELATED"/>
    <property type="match status" value="1"/>
</dbReference>
<evidence type="ECO:0000313" key="3">
    <source>
        <dbReference type="EMBL" id="MBP2386012.1"/>
    </source>
</evidence>
<dbReference type="Pfam" id="PF13230">
    <property type="entry name" value="GATase_4"/>
    <property type="match status" value="1"/>
</dbReference>
<feature type="domain" description="Glutamine amidotransferase type-2" evidence="2">
    <location>
        <begin position="84"/>
        <end position="358"/>
    </location>
</feature>
<keyword evidence="3" id="KW-0378">Hydrolase</keyword>
<dbReference type="InterPro" id="IPR017932">
    <property type="entry name" value="GATase_2_dom"/>
</dbReference>
<reference evidence="3 4" key="1">
    <citation type="submission" date="2021-03" db="EMBL/GenBank/DDBJ databases">
        <title>Sequencing the genomes of 1000 actinobacteria strains.</title>
        <authorList>
            <person name="Klenk H.-P."/>
        </authorList>
    </citation>
    <scope>NUCLEOTIDE SEQUENCE [LARGE SCALE GENOMIC DNA]</scope>
    <source>
        <strain evidence="3 4">DSM 15797</strain>
    </source>
</reference>
<name>A0ABS4XC14_9MICC</name>
<protein>
    <submittedName>
        <fullName evidence="3">Glutamine amidotransferase</fullName>
        <ecNumber evidence="3">3.5.1.118</ecNumber>
    </submittedName>
</protein>
<evidence type="ECO:0000259" key="2">
    <source>
        <dbReference type="PROSITE" id="PS51278"/>
    </source>
</evidence>
<dbReference type="RefSeq" id="WP_342592731.1">
    <property type="nucleotide sequence ID" value="NZ_BAAAJY010000003.1"/>
</dbReference>
<keyword evidence="4" id="KW-1185">Reference proteome</keyword>
<dbReference type="PANTHER" id="PTHR43187:SF1">
    <property type="entry name" value="GLUTAMINE AMIDOTRANSFERASE DUG3-RELATED"/>
    <property type="match status" value="1"/>
</dbReference>
<dbReference type="InterPro" id="IPR026869">
    <property type="entry name" value="EgtC-like"/>
</dbReference>
<dbReference type="GO" id="GO:0016787">
    <property type="term" value="F:hydrolase activity"/>
    <property type="evidence" value="ECO:0007669"/>
    <property type="project" value="UniProtKB-KW"/>
</dbReference>
<dbReference type="PROSITE" id="PS51278">
    <property type="entry name" value="GATASE_TYPE_2"/>
    <property type="match status" value="1"/>
</dbReference>
<dbReference type="EMBL" id="JAGIOF010000001">
    <property type="protein sequence ID" value="MBP2386012.1"/>
    <property type="molecule type" value="Genomic_DNA"/>
</dbReference>
<keyword evidence="1 3" id="KW-0315">Glutamine amidotransferase</keyword>
<comment type="caution">
    <text evidence="3">The sequence shown here is derived from an EMBL/GenBank/DDBJ whole genome shotgun (WGS) entry which is preliminary data.</text>
</comment>
<dbReference type="EC" id="3.5.1.118" evidence="3"/>
<dbReference type="SUPFAM" id="SSF56235">
    <property type="entry name" value="N-terminal nucleophile aminohydrolases (Ntn hydrolases)"/>
    <property type="match status" value="1"/>
</dbReference>
<proteinExistence type="predicted"/>